<comment type="caution">
    <text evidence="1">The sequence shown here is derived from an EMBL/GenBank/DDBJ whole genome shotgun (WGS) entry which is preliminary data.</text>
</comment>
<evidence type="ECO:0000313" key="1">
    <source>
        <dbReference type="EMBL" id="MFC3689968.1"/>
    </source>
</evidence>
<keyword evidence="2" id="KW-1185">Reference proteome</keyword>
<accession>A0ABV7WN31</accession>
<gene>
    <name evidence="1" type="ORF">ACFOLH_16590</name>
</gene>
<dbReference type="EMBL" id="JBHRWW010000014">
    <property type="protein sequence ID" value="MFC3689968.1"/>
    <property type="molecule type" value="Genomic_DNA"/>
</dbReference>
<name>A0ABV7WN31_9MICO</name>
<dbReference type="Proteomes" id="UP001595685">
    <property type="component" value="Unassembled WGS sequence"/>
</dbReference>
<reference evidence="2" key="1">
    <citation type="journal article" date="2019" name="Int. J. Syst. Evol. Microbiol.">
        <title>The Global Catalogue of Microorganisms (GCM) 10K type strain sequencing project: providing services to taxonomists for standard genome sequencing and annotation.</title>
        <authorList>
            <consortium name="The Broad Institute Genomics Platform"/>
            <consortium name="The Broad Institute Genome Sequencing Center for Infectious Disease"/>
            <person name="Wu L."/>
            <person name="Ma J."/>
        </authorList>
    </citation>
    <scope>NUCLEOTIDE SEQUENCE [LARGE SCALE GENOMIC DNA]</scope>
    <source>
        <strain evidence="2">NCAIM B.02333</strain>
    </source>
</reference>
<proteinExistence type="predicted"/>
<evidence type="ECO:0000313" key="2">
    <source>
        <dbReference type="Proteomes" id="UP001595685"/>
    </source>
</evidence>
<dbReference type="RefSeq" id="WP_340289719.1">
    <property type="nucleotide sequence ID" value="NZ_JBBEOI010000010.1"/>
</dbReference>
<organism evidence="1 2">
    <name type="scientific">Aquipuribacter hungaricus</name>
    <dbReference type="NCBI Taxonomy" id="545624"/>
    <lineage>
        <taxon>Bacteria</taxon>
        <taxon>Bacillati</taxon>
        <taxon>Actinomycetota</taxon>
        <taxon>Actinomycetes</taxon>
        <taxon>Micrococcales</taxon>
        <taxon>Intrasporangiaceae</taxon>
        <taxon>Aquipuribacter</taxon>
    </lineage>
</organism>
<protein>
    <submittedName>
        <fullName evidence="1">Uncharacterized protein</fullName>
    </submittedName>
</protein>
<sequence length="329" mass="36969">MTSDALDDRVMYVDFNLMEPEKSLNARPLPPLPDPRLYADYSVVTGMGGEQISTYALFATWGERATASVDARCVTSITKYMPECEDPTGFELHATKLMSGQWRERNGLVSILPRQNLNLFFDDLSFRLARVRYSALVLGFARTTTLSDPSHLLNSTISVLRKRLMQFGWTIGDCQILIDRGDAFRLRQGVFGMPSEHGGGLDRPRYRLVDSADYRGVQVADMAALFCGYMVKSHLASAAASRAGQPADSFRYTARLHRSFLEHLDAEIFWTGPVEEFSDPSSWPSLCHQDVMPYIPDDPEPASLTCGVRSSYRANPRQATAWRIDERSM</sequence>